<sequence length="309" mass="34658">MSIDSIVKLSPAFKDYLWGGTKLRDIYHKPCDFDIIAESWELSAHPDGTSMIASGQFQGMLFNEYLEKIGLSALGTKYDTNKEFPLLIKLIDAKQNLSVQVHPNDAYALQHENGYGKTEMWYVIDAEPGAGLYVGFNKDVSKEEVAQRIKDNTIMEVLDFHPTKPGDVFFIPAGTVHAIGAGNLICEIQQSSNSTYRLYDYDRRDKFGNPRELHLDKALDVLNYHKYEPIPFKGKVSCKYFNVSFVYVEGKQQITLTNDSFYSITCIKGSGTLTLGETMPINSGETVFIPATNFILTVEGNLSIVISKM</sequence>
<dbReference type="EMBL" id="FNWV01000002">
    <property type="protein sequence ID" value="SEH46466.1"/>
    <property type="molecule type" value="Genomic_DNA"/>
</dbReference>
<dbReference type="InterPro" id="IPR014710">
    <property type="entry name" value="RmlC-like_jellyroll"/>
</dbReference>
<dbReference type="InterPro" id="IPR014628">
    <property type="entry name" value="Man6P_isomerase_Firm_short"/>
</dbReference>
<dbReference type="SUPFAM" id="SSF51182">
    <property type="entry name" value="RmlC-like cupins"/>
    <property type="match status" value="1"/>
</dbReference>
<dbReference type="InterPro" id="IPR051804">
    <property type="entry name" value="Carb_Metab_Reg_Kinase/Isom"/>
</dbReference>
<keyword evidence="9" id="KW-0413">Isomerase</keyword>
<evidence type="ECO:0000313" key="9">
    <source>
        <dbReference type="EMBL" id="SEH46466.1"/>
    </source>
</evidence>
<dbReference type="InterPro" id="IPR011051">
    <property type="entry name" value="RmlC_Cupin_sf"/>
</dbReference>
<dbReference type="GO" id="GO:0004476">
    <property type="term" value="F:mannose-6-phosphate isomerase activity"/>
    <property type="evidence" value="ECO:0007669"/>
    <property type="project" value="InterPro"/>
</dbReference>
<dbReference type="CDD" id="cd07010">
    <property type="entry name" value="cupin_PMI_type_I_N_bac"/>
    <property type="match status" value="1"/>
</dbReference>
<dbReference type="PANTHER" id="PTHR42742">
    <property type="entry name" value="TRANSCRIPTIONAL REPRESSOR MPRA"/>
    <property type="match status" value="1"/>
</dbReference>
<dbReference type="GO" id="GO:0005975">
    <property type="term" value="P:carbohydrate metabolic process"/>
    <property type="evidence" value="ECO:0007669"/>
    <property type="project" value="InterPro"/>
</dbReference>
<dbReference type="Pfam" id="PF20511">
    <property type="entry name" value="PMI_typeI_cat"/>
    <property type="match status" value="1"/>
</dbReference>
<feature type="active site" evidence="6">
    <location>
        <position position="197"/>
    </location>
</feature>
<feature type="domain" description="Mannose-6-phosphate isomerase cupin" evidence="8">
    <location>
        <begin position="236"/>
        <end position="307"/>
    </location>
</feature>
<gene>
    <name evidence="9" type="ORF">SAMN02910265_00813</name>
</gene>
<evidence type="ECO:0000256" key="2">
    <source>
        <dbReference type="ARBA" id="ARBA00022833"/>
    </source>
</evidence>
<dbReference type="PANTHER" id="PTHR42742:SF3">
    <property type="entry name" value="FRUCTOKINASE"/>
    <property type="match status" value="1"/>
</dbReference>
<keyword evidence="2 5" id="KW-0862">Zinc</keyword>
<proteinExistence type="predicted"/>
<dbReference type="PIRSF" id="PIRSF036894">
    <property type="entry name" value="PMI_Firm_short"/>
    <property type="match status" value="1"/>
</dbReference>
<dbReference type="Pfam" id="PF21621">
    <property type="entry name" value="MPI_cupin_dom"/>
    <property type="match status" value="1"/>
</dbReference>
<dbReference type="Proteomes" id="UP000183190">
    <property type="component" value="Unassembled WGS sequence"/>
</dbReference>
<feature type="domain" description="Phosphomannose isomerase type I catalytic" evidence="7">
    <location>
        <begin position="7"/>
        <end position="108"/>
    </location>
</feature>
<evidence type="ECO:0000256" key="4">
    <source>
        <dbReference type="ARBA" id="ARBA00030762"/>
    </source>
</evidence>
<organism evidence="9 10">
    <name type="scientific">Ruminococcus flavefaciens</name>
    <dbReference type="NCBI Taxonomy" id="1265"/>
    <lineage>
        <taxon>Bacteria</taxon>
        <taxon>Bacillati</taxon>
        <taxon>Bacillota</taxon>
        <taxon>Clostridia</taxon>
        <taxon>Eubacteriales</taxon>
        <taxon>Oscillospiraceae</taxon>
        <taxon>Ruminococcus</taxon>
    </lineage>
</organism>
<dbReference type="OrthoDB" id="9808275at2"/>
<evidence type="ECO:0000256" key="1">
    <source>
        <dbReference type="ARBA" id="ARBA00022723"/>
    </source>
</evidence>
<feature type="binding site" evidence="5">
    <location>
        <position position="119"/>
    </location>
    <ligand>
        <name>Zn(2+)</name>
        <dbReference type="ChEBI" id="CHEBI:29105"/>
    </ligand>
</feature>
<dbReference type="GO" id="GO:0008270">
    <property type="term" value="F:zinc ion binding"/>
    <property type="evidence" value="ECO:0007669"/>
    <property type="project" value="InterPro"/>
</dbReference>
<evidence type="ECO:0000256" key="5">
    <source>
        <dbReference type="PIRSR" id="PIRSR036894-1"/>
    </source>
</evidence>
<feature type="binding site" evidence="5">
    <location>
        <position position="177"/>
    </location>
    <ligand>
        <name>Zn(2+)</name>
        <dbReference type="ChEBI" id="CHEBI:29105"/>
    </ligand>
</feature>
<dbReference type="InterPro" id="IPR046457">
    <property type="entry name" value="PMI_typeI_cat"/>
</dbReference>
<accession>A0A1H6IB31</accession>
<comment type="cofactor">
    <cofactor evidence="5">
        <name>Zn(2+)</name>
        <dbReference type="ChEBI" id="CHEBI:29105"/>
    </cofactor>
    <text evidence="5">Binds 1 zinc ion per subunit.</text>
</comment>
<dbReference type="Gene3D" id="2.60.120.10">
    <property type="entry name" value="Jelly Rolls"/>
    <property type="match status" value="2"/>
</dbReference>
<dbReference type="AlphaFoldDB" id="A0A1H6IB31"/>
<evidence type="ECO:0000313" key="10">
    <source>
        <dbReference type="Proteomes" id="UP000183190"/>
    </source>
</evidence>
<evidence type="ECO:0000256" key="3">
    <source>
        <dbReference type="ARBA" id="ARBA00029741"/>
    </source>
</evidence>
<evidence type="ECO:0000259" key="8">
    <source>
        <dbReference type="Pfam" id="PF21621"/>
    </source>
</evidence>
<dbReference type="InterPro" id="IPR049071">
    <property type="entry name" value="MPI_cupin_dom"/>
</dbReference>
<protein>
    <recommendedName>
        <fullName evidence="3">Phosphohexomutase</fullName>
    </recommendedName>
    <alternativeName>
        <fullName evidence="4">Phosphomannose isomerase</fullName>
    </alternativeName>
</protein>
<keyword evidence="1 5" id="KW-0479">Metal-binding</keyword>
<dbReference type="RefSeq" id="WP_074714607.1">
    <property type="nucleotide sequence ID" value="NZ_FNWV01000002.1"/>
</dbReference>
<reference evidence="9 10" key="1">
    <citation type="submission" date="2016-10" db="EMBL/GenBank/DDBJ databases">
        <authorList>
            <person name="de Groot N.N."/>
        </authorList>
    </citation>
    <scope>NUCLEOTIDE SEQUENCE [LARGE SCALE GENOMIC DNA]</scope>
    <source>
        <strain evidence="9 10">YAD2003</strain>
    </source>
</reference>
<name>A0A1H6IB31_RUMFL</name>
<evidence type="ECO:0000256" key="6">
    <source>
        <dbReference type="PIRSR" id="PIRSR036894-2"/>
    </source>
</evidence>
<evidence type="ECO:0000259" key="7">
    <source>
        <dbReference type="Pfam" id="PF20511"/>
    </source>
</evidence>
<feature type="binding site" evidence="5">
    <location>
        <position position="102"/>
    </location>
    <ligand>
        <name>Zn(2+)</name>
        <dbReference type="ChEBI" id="CHEBI:29105"/>
    </ligand>
</feature>